<keyword evidence="2 3" id="KW-0378">Hydrolase</keyword>
<dbReference type="CDD" id="cd00563">
    <property type="entry name" value="Dtyr_deacylase"/>
    <property type="match status" value="1"/>
</dbReference>
<organism evidence="3 4">
    <name type="scientific">Tritonibacter horizontis</name>
    <dbReference type="NCBI Taxonomy" id="1768241"/>
    <lineage>
        <taxon>Bacteria</taxon>
        <taxon>Pseudomonadati</taxon>
        <taxon>Pseudomonadota</taxon>
        <taxon>Alphaproteobacteria</taxon>
        <taxon>Rhodobacterales</taxon>
        <taxon>Paracoccaceae</taxon>
        <taxon>Tritonibacter</taxon>
    </lineage>
</organism>
<keyword evidence="2" id="KW-0820">tRNA-binding</keyword>
<dbReference type="PANTHER" id="PTHR10472">
    <property type="entry name" value="D-TYROSYL-TRNA TYR DEACYLASE"/>
    <property type="match status" value="1"/>
</dbReference>
<dbReference type="GO" id="GO:0019478">
    <property type="term" value="P:D-amino acid catabolic process"/>
    <property type="evidence" value="ECO:0007669"/>
    <property type="project" value="UniProtKB-UniRule"/>
</dbReference>
<comment type="domain">
    <text evidence="2">A Gly-cisPro motif from one monomer fits into the active site of the other monomer to allow specific chiral rejection of L-amino acids.</text>
</comment>
<protein>
    <recommendedName>
        <fullName evidence="2">D-aminoacyl-tRNA deacylase</fullName>
        <shortName evidence="2">DTD</shortName>
        <ecNumber evidence="2">3.1.1.96</ecNumber>
    </recommendedName>
    <alternativeName>
        <fullName evidence="2">Gly-tRNA(Ala) deacylase</fullName>
        <ecNumber evidence="2">3.1.1.-</ecNumber>
    </alternativeName>
</protein>
<comment type="caution">
    <text evidence="3">The sequence shown here is derived from an EMBL/GenBank/DDBJ whole genome shotgun (WGS) entry which is preliminary data.</text>
</comment>
<dbReference type="PATRIC" id="fig|1768241.3.peg.880"/>
<dbReference type="EC" id="3.1.1.-" evidence="2"/>
<dbReference type="InterPro" id="IPR023509">
    <property type="entry name" value="DTD-like_sf"/>
</dbReference>
<dbReference type="InterPro" id="IPR003732">
    <property type="entry name" value="Daa-tRNA_deacyls_DTD"/>
</dbReference>
<dbReference type="HAMAP" id="MF_00518">
    <property type="entry name" value="Deacylase_Dtd"/>
    <property type="match status" value="1"/>
</dbReference>
<dbReference type="GO" id="GO:0005737">
    <property type="term" value="C:cytoplasm"/>
    <property type="evidence" value="ECO:0007669"/>
    <property type="project" value="UniProtKB-SubCell"/>
</dbReference>
<gene>
    <name evidence="2 3" type="primary">dtd</name>
    <name evidence="3" type="ORF">TRIHO_08490</name>
</gene>
<dbReference type="FunFam" id="3.50.80.10:FF:000001">
    <property type="entry name" value="D-aminoacyl-tRNA deacylase"/>
    <property type="match status" value="1"/>
</dbReference>
<dbReference type="AlphaFoldDB" id="A0A132C200"/>
<evidence type="ECO:0000256" key="1">
    <source>
        <dbReference type="ARBA" id="ARBA00009673"/>
    </source>
</evidence>
<accession>A0A132C200</accession>
<dbReference type="NCBIfam" id="TIGR00256">
    <property type="entry name" value="D-aminoacyl-tRNA deacylase"/>
    <property type="match status" value="1"/>
</dbReference>
<comment type="catalytic activity">
    <reaction evidence="2">
        <text>a D-aminoacyl-tRNA + H2O = a tRNA + a D-alpha-amino acid + H(+)</text>
        <dbReference type="Rhea" id="RHEA:13953"/>
        <dbReference type="Rhea" id="RHEA-COMP:10123"/>
        <dbReference type="Rhea" id="RHEA-COMP:10124"/>
        <dbReference type="ChEBI" id="CHEBI:15377"/>
        <dbReference type="ChEBI" id="CHEBI:15378"/>
        <dbReference type="ChEBI" id="CHEBI:59871"/>
        <dbReference type="ChEBI" id="CHEBI:78442"/>
        <dbReference type="ChEBI" id="CHEBI:79333"/>
        <dbReference type="EC" id="3.1.1.96"/>
    </reaction>
</comment>
<comment type="catalytic activity">
    <reaction evidence="2">
        <text>glycyl-tRNA(Ala) + H2O = tRNA(Ala) + glycine + H(+)</text>
        <dbReference type="Rhea" id="RHEA:53744"/>
        <dbReference type="Rhea" id="RHEA-COMP:9657"/>
        <dbReference type="Rhea" id="RHEA-COMP:13640"/>
        <dbReference type="ChEBI" id="CHEBI:15377"/>
        <dbReference type="ChEBI" id="CHEBI:15378"/>
        <dbReference type="ChEBI" id="CHEBI:57305"/>
        <dbReference type="ChEBI" id="CHEBI:78442"/>
        <dbReference type="ChEBI" id="CHEBI:78522"/>
    </reaction>
</comment>
<dbReference type="EMBL" id="LPUY01000021">
    <property type="protein sequence ID" value="KUP94292.1"/>
    <property type="molecule type" value="Genomic_DNA"/>
</dbReference>
<keyword evidence="4" id="KW-1185">Reference proteome</keyword>
<dbReference type="Pfam" id="PF02580">
    <property type="entry name" value="Tyr_Deacylase"/>
    <property type="match status" value="1"/>
</dbReference>
<keyword evidence="2" id="KW-0963">Cytoplasm</keyword>
<comment type="function">
    <text evidence="2">An aminoacyl-tRNA editing enzyme that deacylates mischarged D-aminoacyl-tRNAs. Also deacylates mischarged glycyl-tRNA(Ala), protecting cells against glycine mischarging by AlaRS. Acts via tRNA-based rather than protein-based catalysis; rejects L-amino acids rather than detecting D-amino acids in the active site. By recycling D-aminoacyl-tRNA to D-amino acids and free tRNA molecules, this enzyme counteracts the toxicity associated with the formation of D-aminoacyl-tRNA entities in vivo and helps enforce protein L-homochirality.</text>
</comment>
<dbReference type="SUPFAM" id="SSF69500">
    <property type="entry name" value="DTD-like"/>
    <property type="match status" value="1"/>
</dbReference>
<dbReference type="PANTHER" id="PTHR10472:SF5">
    <property type="entry name" value="D-AMINOACYL-TRNA DEACYLASE 1"/>
    <property type="match status" value="1"/>
</dbReference>
<dbReference type="EC" id="3.1.1.96" evidence="2"/>
<evidence type="ECO:0000313" key="4">
    <source>
        <dbReference type="Proteomes" id="UP000068382"/>
    </source>
</evidence>
<reference evidence="3 4" key="1">
    <citation type="submission" date="2015-12" db="EMBL/GenBank/DDBJ databases">
        <title>Genome sequence of the marine Rhodobacteraceae strain O3.65, Candidatus Tritonibacter horizontis.</title>
        <authorList>
            <person name="Poehlein A."/>
            <person name="Giebel H.A."/>
            <person name="Voget S."/>
            <person name="Brinkhoff T."/>
        </authorList>
    </citation>
    <scope>NUCLEOTIDE SEQUENCE [LARGE SCALE GENOMIC DNA]</scope>
    <source>
        <strain evidence="3 4">O3.65</strain>
    </source>
</reference>
<proteinExistence type="inferred from homology"/>
<evidence type="ECO:0000313" key="3">
    <source>
        <dbReference type="EMBL" id="KUP94292.1"/>
    </source>
</evidence>
<comment type="subunit">
    <text evidence="2">Homodimer.</text>
</comment>
<dbReference type="GO" id="GO:0051500">
    <property type="term" value="F:D-tyrosyl-tRNA(Tyr) deacylase activity"/>
    <property type="evidence" value="ECO:0007669"/>
    <property type="project" value="TreeGrafter"/>
</dbReference>
<dbReference type="GO" id="GO:0043908">
    <property type="term" value="F:Ser(Gly)-tRNA(Ala) hydrolase activity"/>
    <property type="evidence" value="ECO:0007669"/>
    <property type="project" value="UniProtKB-UniRule"/>
</dbReference>
<dbReference type="GO" id="GO:0106026">
    <property type="term" value="F:Gly-tRNA(Ala) deacylase activity"/>
    <property type="evidence" value="ECO:0007669"/>
    <property type="project" value="UniProtKB-UniRule"/>
</dbReference>
<dbReference type="RefSeq" id="WP_068240697.1">
    <property type="nucleotide sequence ID" value="NZ_LPUY01000021.1"/>
</dbReference>
<dbReference type="Proteomes" id="UP000068382">
    <property type="component" value="Unassembled WGS sequence"/>
</dbReference>
<keyword evidence="2" id="KW-0694">RNA-binding</keyword>
<dbReference type="Gene3D" id="3.50.80.10">
    <property type="entry name" value="D-tyrosyl-tRNA(Tyr) deacylase"/>
    <property type="match status" value="1"/>
</dbReference>
<comment type="subcellular location">
    <subcellularLocation>
        <location evidence="2">Cytoplasm</location>
    </subcellularLocation>
</comment>
<dbReference type="OrthoDB" id="9801395at2"/>
<name>A0A132C200_9RHOB</name>
<evidence type="ECO:0000256" key="2">
    <source>
        <dbReference type="HAMAP-Rule" id="MF_00518"/>
    </source>
</evidence>
<dbReference type="GO" id="GO:0000049">
    <property type="term" value="F:tRNA binding"/>
    <property type="evidence" value="ECO:0007669"/>
    <property type="project" value="UniProtKB-UniRule"/>
</dbReference>
<sequence>MRALIQRVSEASVHVDSVPIGEIGPGLLVLVCAMTGDSETQVDQLVHKISRLRIFCDDAGKMNRSVTDTGGAVLVVSQFTLAADTRSGTRPSFSKAAPPTEGERLYHCFCEKIRACGLPLATGAFGADMKVSLVNDGPVTIWLDTETTPRKIT</sequence>
<comment type="similarity">
    <text evidence="1 2">Belongs to the DTD family.</text>
</comment>
<feature type="short sequence motif" description="Gly-cisPro motif, important for rejection of L-amino acids" evidence="2">
    <location>
        <begin position="137"/>
        <end position="138"/>
    </location>
</feature>